<dbReference type="EMBL" id="KE525409">
    <property type="protein sequence ID" value="KFB53052.1"/>
    <property type="molecule type" value="Genomic_DNA"/>
</dbReference>
<dbReference type="AlphaFoldDB" id="A0A084WS58"/>
<dbReference type="EnsemblMetazoa" id="ASIC021248-RA">
    <property type="protein sequence ID" value="ASIC021248-PA"/>
    <property type="gene ID" value="ASIC021248"/>
</dbReference>
<feature type="compositionally biased region" description="Polar residues" evidence="1">
    <location>
        <begin position="10"/>
        <end position="20"/>
    </location>
</feature>
<evidence type="ECO:0000313" key="3">
    <source>
        <dbReference type="EnsemblMetazoa" id="ASIC021248-PA"/>
    </source>
</evidence>
<dbReference type="Proteomes" id="UP000030765">
    <property type="component" value="Unassembled WGS sequence"/>
</dbReference>
<keyword evidence="4" id="KW-1185">Reference proteome</keyword>
<reference evidence="2 4" key="1">
    <citation type="journal article" date="2014" name="BMC Genomics">
        <title>Genome sequence of Anopheles sinensis provides insight into genetics basis of mosquito competence for malaria parasites.</title>
        <authorList>
            <person name="Zhou D."/>
            <person name="Zhang D."/>
            <person name="Ding G."/>
            <person name="Shi L."/>
            <person name="Hou Q."/>
            <person name="Ye Y."/>
            <person name="Xu Y."/>
            <person name="Zhou H."/>
            <person name="Xiong C."/>
            <person name="Li S."/>
            <person name="Yu J."/>
            <person name="Hong S."/>
            <person name="Yu X."/>
            <person name="Zou P."/>
            <person name="Chen C."/>
            <person name="Chang X."/>
            <person name="Wang W."/>
            <person name="Lv Y."/>
            <person name="Sun Y."/>
            <person name="Ma L."/>
            <person name="Shen B."/>
            <person name="Zhu C."/>
        </authorList>
    </citation>
    <scope>NUCLEOTIDE SEQUENCE [LARGE SCALE GENOMIC DNA]</scope>
</reference>
<protein>
    <submittedName>
        <fullName evidence="2 3">Putative Glutamyl-tRNA(Gln) amidotransferase subunit A</fullName>
    </submittedName>
</protein>
<keyword evidence="2" id="KW-0808">Transferase</keyword>
<evidence type="ECO:0000313" key="2">
    <source>
        <dbReference type="EMBL" id="KFB53052.1"/>
    </source>
</evidence>
<proteinExistence type="predicted"/>
<sequence>MHTARVAFSPDQSIVSNGSDYRSPPPDSRGWLPGSHGAAIGCVPRPSPARSLPWSGGSGRSKRLRRVRTHEPTPLHWLHSSRARLIPVTKQIGKIVAHPPALCHTPRPTRSPARVGGGCSHRHVLKIAIRAHEIASPRDATLRCPGSRAYFAYRPASVAARLVASGIMPAV</sequence>
<dbReference type="GO" id="GO:0016740">
    <property type="term" value="F:transferase activity"/>
    <property type="evidence" value="ECO:0007669"/>
    <property type="project" value="UniProtKB-KW"/>
</dbReference>
<feature type="region of interest" description="Disordered" evidence="1">
    <location>
        <begin position="1"/>
        <end position="67"/>
    </location>
</feature>
<organism evidence="2">
    <name type="scientific">Anopheles sinensis</name>
    <name type="common">Mosquito</name>
    <dbReference type="NCBI Taxonomy" id="74873"/>
    <lineage>
        <taxon>Eukaryota</taxon>
        <taxon>Metazoa</taxon>
        <taxon>Ecdysozoa</taxon>
        <taxon>Arthropoda</taxon>
        <taxon>Hexapoda</taxon>
        <taxon>Insecta</taxon>
        <taxon>Pterygota</taxon>
        <taxon>Neoptera</taxon>
        <taxon>Endopterygota</taxon>
        <taxon>Diptera</taxon>
        <taxon>Nematocera</taxon>
        <taxon>Culicoidea</taxon>
        <taxon>Culicidae</taxon>
        <taxon>Anophelinae</taxon>
        <taxon>Anopheles</taxon>
    </lineage>
</organism>
<evidence type="ECO:0000256" key="1">
    <source>
        <dbReference type="SAM" id="MobiDB-lite"/>
    </source>
</evidence>
<dbReference type="VEuPathDB" id="VectorBase:ASIC021248"/>
<name>A0A084WS58_ANOSI</name>
<reference evidence="3" key="2">
    <citation type="submission" date="2020-05" db="UniProtKB">
        <authorList>
            <consortium name="EnsemblMetazoa"/>
        </authorList>
    </citation>
    <scope>IDENTIFICATION</scope>
</reference>
<dbReference type="EMBL" id="ATLV01026331">
    <property type="status" value="NOT_ANNOTATED_CDS"/>
    <property type="molecule type" value="Genomic_DNA"/>
</dbReference>
<gene>
    <name evidence="2" type="ORF">ZHAS_00021248</name>
</gene>
<evidence type="ECO:0000313" key="4">
    <source>
        <dbReference type="Proteomes" id="UP000030765"/>
    </source>
</evidence>
<accession>A0A084WS58</accession>